<evidence type="ECO:0000256" key="1">
    <source>
        <dbReference type="SAM" id="MobiDB-lite"/>
    </source>
</evidence>
<evidence type="ECO:0000313" key="2">
    <source>
        <dbReference type="EMBL" id="PKU66695.1"/>
    </source>
</evidence>
<feature type="compositionally biased region" description="Basic and acidic residues" evidence="1">
    <location>
        <begin position="73"/>
        <end position="84"/>
    </location>
</feature>
<dbReference type="EMBL" id="KZ503248">
    <property type="protein sequence ID" value="PKU66695.1"/>
    <property type="molecule type" value="Genomic_DNA"/>
</dbReference>
<gene>
    <name evidence="2" type="ORF">MA16_Dca014114</name>
</gene>
<dbReference type="Proteomes" id="UP000233837">
    <property type="component" value="Unassembled WGS sequence"/>
</dbReference>
<organism evidence="2 3">
    <name type="scientific">Dendrobium catenatum</name>
    <dbReference type="NCBI Taxonomy" id="906689"/>
    <lineage>
        <taxon>Eukaryota</taxon>
        <taxon>Viridiplantae</taxon>
        <taxon>Streptophyta</taxon>
        <taxon>Embryophyta</taxon>
        <taxon>Tracheophyta</taxon>
        <taxon>Spermatophyta</taxon>
        <taxon>Magnoliopsida</taxon>
        <taxon>Liliopsida</taxon>
        <taxon>Asparagales</taxon>
        <taxon>Orchidaceae</taxon>
        <taxon>Epidendroideae</taxon>
        <taxon>Malaxideae</taxon>
        <taxon>Dendrobiinae</taxon>
        <taxon>Dendrobium</taxon>
    </lineage>
</organism>
<reference evidence="2 3" key="2">
    <citation type="journal article" date="2017" name="Nature">
        <title>The Apostasia genome and the evolution of orchids.</title>
        <authorList>
            <person name="Zhang G.Q."/>
            <person name="Liu K.W."/>
            <person name="Li Z."/>
            <person name="Lohaus R."/>
            <person name="Hsiao Y.Y."/>
            <person name="Niu S.C."/>
            <person name="Wang J.Y."/>
            <person name="Lin Y.C."/>
            <person name="Xu Q."/>
            <person name="Chen L.J."/>
            <person name="Yoshida K."/>
            <person name="Fujiwara S."/>
            <person name="Wang Z.W."/>
            <person name="Zhang Y.Q."/>
            <person name="Mitsuda N."/>
            <person name="Wang M."/>
            <person name="Liu G.H."/>
            <person name="Pecoraro L."/>
            <person name="Huang H.X."/>
            <person name="Xiao X.J."/>
            <person name="Lin M."/>
            <person name="Wu X.Y."/>
            <person name="Wu W.L."/>
            <person name="Chen Y.Y."/>
            <person name="Chang S.B."/>
            <person name="Sakamoto S."/>
            <person name="Ohme-Takagi M."/>
            <person name="Yagi M."/>
            <person name="Zeng S.J."/>
            <person name="Shen C.Y."/>
            <person name="Yeh C.M."/>
            <person name="Luo Y.B."/>
            <person name="Tsai W.C."/>
            <person name="Van de Peer Y."/>
            <person name="Liu Z.J."/>
        </authorList>
    </citation>
    <scope>NUCLEOTIDE SEQUENCE [LARGE SCALE GENOMIC DNA]</scope>
    <source>
        <tissue evidence="2">The whole plant</tissue>
    </source>
</reference>
<proteinExistence type="predicted"/>
<accession>A0A2I0VTG5</accession>
<sequence>MAAERKKEEDQAPLEAPDLKKEALLVGSSLKKSWQYVLAYFTGQTMRLKARTEKEASEAELKKAKMQVEATDEAERRKNELNKR</sequence>
<evidence type="ECO:0000313" key="3">
    <source>
        <dbReference type="Proteomes" id="UP000233837"/>
    </source>
</evidence>
<name>A0A2I0VTG5_9ASPA</name>
<reference evidence="2 3" key="1">
    <citation type="journal article" date="2016" name="Sci. Rep.">
        <title>The Dendrobium catenatum Lindl. genome sequence provides insights into polysaccharide synthase, floral development and adaptive evolution.</title>
        <authorList>
            <person name="Zhang G.Q."/>
            <person name="Xu Q."/>
            <person name="Bian C."/>
            <person name="Tsai W.C."/>
            <person name="Yeh C.M."/>
            <person name="Liu K.W."/>
            <person name="Yoshida K."/>
            <person name="Zhang L.S."/>
            <person name="Chang S.B."/>
            <person name="Chen F."/>
            <person name="Shi Y."/>
            <person name="Su Y.Y."/>
            <person name="Zhang Y.Q."/>
            <person name="Chen L.J."/>
            <person name="Yin Y."/>
            <person name="Lin M."/>
            <person name="Huang H."/>
            <person name="Deng H."/>
            <person name="Wang Z.W."/>
            <person name="Zhu S.L."/>
            <person name="Zhao X."/>
            <person name="Deng C."/>
            <person name="Niu S.C."/>
            <person name="Huang J."/>
            <person name="Wang M."/>
            <person name="Liu G.H."/>
            <person name="Yang H.J."/>
            <person name="Xiao X.J."/>
            <person name="Hsiao Y.Y."/>
            <person name="Wu W.L."/>
            <person name="Chen Y.Y."/>
            <person name="Mitsuda N."/>
            <person name="Ohme-Takagi M."/>
            <person name="Luo Y.B."/>
            <person name="Van de Peer Y."/>
            <person name="Liu Z.J."/>
        </authorList>
    </citation>
    <scope>NUCLEOTIDE SEQUENCE [LARGE SCALE GENOMIC DNA]</scope>
    <source>
        <tissue evidence="2">The whole plant</tissue>
    </source>
</reference>
<keyword evidence="3" id="KW-1185">Reference proteome</keyword>
<protein>
    <submittedName>
        <fullName evidence="2">Uncharacterized protein</fullName>
    </submittedName>
</protein>
<dbReference type="AlphaFoldDB" id="A0A2I0VTG5"/>
<dbReference type="OrthoDB" id="678007at2759"/>
<feature type="region of interest" description="Disordered" evidence="1">
    <location>
        <begin position="60"/>
        <end position="84"/>
    </location>
</feature>